<comment type="caution">
    <text evidence="1">The sequence shown here is derived from an EMBL/GenBank/DDBJ whole genome shotgun (WGS) entry which is preliminary data.</text>
</comment>
<sequence>MQKRDNGRRAQDFSHPKHQVWFRLTFRDPEVLFNMEECKAWEAPAIKDQDIVNTLTSLVGLAQETIPALPVFEIPNCPYYLWSSCTVCYNPLGANTASSIVGYQNN</sequence>
<keyword evidence="2" id="KW-1185">Reference proteome</keyword>
<organism evidence="1 2">
    <name type="scientific">Castanea mollissima</name>
    <name type="common">Chinese chestnut</name>
    <dbReference type="NCBI Taxonomy" id="60419"/>
    <lineage>
        <taxon>Eukaryota</taxon>
        <taxon>Viridiplantae</taxon>
        <taxon>Streptophyta</taxon>
        <taxon>Embryophyta</taxon>
        <taxon>Tracheophyta</taxon>
        <taxon>Spermatophyta</taxon>
        <taxon>Magnoliopsida</taxon>
        <taxon>eudicotyledons</taxon>
        <taxon>Gunneridae</taxon>
        <taxon>Pentapetalae</taxon>
        <taxon>rosids</taxon>
        <taxon>fabids</taxon>
        <taxon>Fagales</taxon>
        <taxon>Fagaceae</taxon>
        <taxon>Castanea</taxon>
    </lineage>
</organism>
<proteinExistence type="predicted"/>
<name>A0A8J4VPX4_9ROSI</name>
<reference evidence="1" key="1">
    <citation type="submission" date="2020-03" db="EMBL/GenBank/DDBJ databases">
        <title>Castanea mollissima Vanexum genome sequencing.</title>
        <authorList>
            <person name="Staton M."/>
        </authorList>
    </citation>
    <scope>NUCLEOTIDE SEQUENCE</scope>
    <source>
        <tissue evidence="1">Leaf</tissue>
    </source>
</reference>
<accession>A0A8J4VPX4</accession>
<dbReference type="Proteomes" id="UP000737018">
    <property type="component" value="Unassembled WGS sequence"/>
</dbReference>
<dbReference type="OrthoDB" id="10517789at2759"/>
<evidence type="ECO:0000313" key="1">
    <source>
        <dbReference type="EMBL" id="KAF3968338.1"/>
    </source>
</evidence>
<dbReference type="AlphaFoldDB" id="A0A8J4VPX4"/>
<protein>
    <submittedName>
        <fullName evidence="1">Uncharacterized protein</fullName>
    </submittedName>
</protein>
<dbReference type="EMBL" id="JRKL02000784">
    <property type="protein sequence ID" value="KAF3968338.1"/>
    <property type="molecule type" value="Genomic_DNA"/>
</dbReference>
<evidence type="ECO:0000313" key="2">
    <source>
        <dbReference type="Proteomes" id="UP000737018"/>
    </source>
</evidence>
<gene>
    <name evidence="1" type="ORF">CMV_007763</name>
</gene>